<protein>
    <submittedName>
        <fullName evidence="1">Uncharacterized protein</fullName>
    </submittedName>
</protein>
<dbReference type="AlphaFoldDB" id="A0A3P7JK23"/>
<name>A0A3P7JK23_STRVU</name>
<evidence type="ECO:0000313" key="1">
    <source>
        <dbReference type="EMBL" id="VDM86050.1"/>
    </source>
</evidence>
<organism evidence="1 2">
    <name type="scientific">Strongylus vulgaris</name>
    <name type="common">Blood worm</name>
    <dbReference type="NCBI Taxonomy" id="40348"/>
    <lineage>
        <taxon>Eukaryota</taxon>
        <taxon>Metazoa</taxon>
        <taxon>Ecdysozoa</taxon>
        <taxon>Nematoda</taxon>
        <taxon>Chromadorea</taxon>
        <taxon>Rhabditida</taxon>
        <taxon>Rhabditina</taxon>
        <taxon>Rhabditomorpha</taxon>
        <taxon>Strongyloidea</taxon>
        <taxon>Strongylidae</taxon>
        <taxon>Strongylus</taxon>
    </lineage>
</organism>
<sequence>MTVNWKRLLLLTRADASLDTQIVELDKMPVRTFSWQAHLVTRFRWLKEPLTHGLEN</sequence>
<proteinExistence type="predicted"/>
<gene>
    <name evidence="1" type="ORF">SVUK_LOCUS21048</name>
</gene>
<reference evidence="1 2" key="1">
    <citation type="submission" date="2018-11" db="EMBL/GenBank/DDBJ databases">
        <authorList>
            <consortium name="Pathogen Informatics"/>
        </authorList>
    </citation>
    <scope>NUCLEOTIDE SEQUENCE [LARGE SCALE GENOMIC DNA]</scope>
</reference>
<keyword evidence="2" id="KW-1185">Reference proteome</keyword>
<dbReference type="Proteomes" id="UP000270094">
    <property type="component" value="Unassembled WGS sequence"/>
</dbReference>
<accession>A0A3P7JK23</accession>
<dbReference type="EMBL" id="UYYB01149534">
    <property type="protein sequence ID" value="VDM86050.1"/>
    <property type="molecule type" value="Genomic_DNA"/>
</dbReference>
<evidence type="ECO:0000313" key="2">
    <source>
        <dbReference type="Proteomes" id="UP000270094"/>
    </source>
</evidence>